<evidence type="ECO:0000313" key="11">
    <source>
        <dbReference type="Proteomes" id="UP000176494"/>
    </source>
</evidence>
<keyword evidence="5 9" id="KW-0812">Transmembrane</keyword>
<dbReference type="GO" id="GO:0012505">
    <property type="term" value="C:endomembrane system"/>
    <property type="evidence" value="ECO:0007669"/>
    <property type="project" value="UniProtKB-SubCell"/>
</dbReference>
<evidence type="ECO:0000256" key="3">
    <source>
        <dbReference type="ARBA" id="ARBA00022676"/>
    </source>
</evidence>
<keyword evidence="8 9" id="KW-0472">Membrane</keyword>
<evidence type="ECO:0000313" key="10">
    <source>
        <dbReference type="EMBL" id="OHA57249.1"/>
    </source>
</evidence>
<evidence type="ECO:0000256" key="1">
    <source>
        <dbReference type="ARBA" id="ARBA00004127"/>
    </source>
</evidence>
<dbReference type="Proteomes" id="UP000176494">
    <property type="component" value="Unassembled WGS sequence"/>
</dbReference>
<keyword evidence="6" id="KW-0256">Endoplasmic reticulum</keyword>
<dbReference type="InterPro" id="IPR005599">
    <property type="entry name" value="GPI_mannosylTrfase"/>
</dbReference>
<evidence type="ECO:0008006" key="12">
    <source>
        <dbReference type="Google" id="ProtNLM"/>
    </source>
</evidence>
<feature type="transmembrane region" description="Helical" evidence="9">
    <location>
        <begin position="172"/>
        <end position="188"/>
    </location>
</feature>
<feature type="transmembrane region" description="Helical" evidence="9">
    <location>
        <begin position="194"/>
        <end position="224"/>
    </location>
</feature>
<evidence type="ECO:0000256" key="6">
    <source>
        <dbReference type="ARBA" id="ARBA00022824"/>
    </source>
</evidence>
<evidence type="ECO:0000256" key="8">
    <source>
        <dbReference type="ARBA" id="ARBA00023136"/>
    </source>
</evidence>
<feature type="transmembrane region" description="Helical" evidence="9">
    <location>
        <begin position="312"/>
        <end position="330"/>
    </location>
</feature>
<proteinExistence type="predicted"/>
<organism evidence="10 11">
    <name type="scientific">Candidatus Vogelbacteria bacterium GWA1_51_14</name>
    <dbReference type="NCBI Taxonomy" id="1802435"/>
    <lineage>
        <taxon>Bacteria</taxon>
        <taxon>Candidatus Vogeliibacteriota</taxon>
    </lineage>
</organism>
<feature type="transmembrane region" description="Helical" evidence="9">
    <location>
        <begin position="382"/>
        <end position="401"/>
    </location>
</feature>
<feature type="transmembrane region" description="Helical" evidence="9">
    <location>
        <begin position="290"/>
        <end position="306"/>
    </location>
</feature>
<dbReference type="STRING" id="1802435.A2114_02695"/>
<keyword evidence="3" id="KW-0328">Glycosyltransferase</keyword>
<feature type="transmembrane region" description="Helical" evidence="9">
    <location>
        <begin position="76"/>
        <end position="95"/>
    </location>
</feature>
<feature type="transmembrane region" description="Helical" evidence="9">
    <location>
        <begin position="14"/>
        <end position="34"/>
    </location>
</feature>
<dbReference type="EMBL" id="MHTG01000018">
    <property type="protein sequence ID" value="OHA57249.1"/>
    <property type="molecule type" value="Genomic_DNA"/>
</dbReference>
<name>A0A1G2QAW4_9BACT</name>
<evidence type="ECO:0000256" key="4">
    <source>
        <dbReference type="ARBA" id="ARBA00022679"/>
    </source>
</evidence>
<evidence type="ECO:0000256" key="7">
    <source>
        <dbReference type="ARBA" id="ARBA00022989"/>
    </source>
</evidence>
<keyword evidence="7 9" id="KW-1133">Transmembrane helix</keyword>
<dbReference type="Pfam" id="PF03901">
    <property type="entry name" value="Glyco_transf_22"/>
    <property type="match status" value="1"/>
</dbReference>
<keyword evidence="4" id="KW-0808">Transferase</keyword>
<comment type="caution">
    <text evidence="10">The sequence shown here is derived from an EMBL/GenBank/DDBJ whole genome shotgun (WGS) entry which is preliminary data.</text>
</comment>
<evidence type="ECO:0000256" key="9">
    <source>
        <dbReference type="SAM" id="Phobius"/>
    </source>
</evidence>
<feature type="transmembrane region" description="Helical" evidence="9">
    <location>
        <begin position="107"/>
        <end position="134"/>
    </location>
</feature>
<protein>
    <recommendedName>
        <fullName evidence="12">Glycosyltransferase RgtA/B/C/D-like domain-containing protein</fullName>
    </recommendedName>
</protein>
<feature type="transmembrane region" description="Helical" evidence="9">
    <location>
        <begin position="236"/>
        <end position="255"/>
    </location>
</feature>
<comment type="subcellular location">
    <subcellularLocation>
        <location evidence="1">Endomembrane system</location>
        <topology evidence="1">Multi-pass membrane protein</topology>
    </subcellularLocation>
    <subcellularLocation>
        <location evidence="2">Endoplasmic reticulum membrane</location>
    </subcellularLocation>
</comment>
<dbReference type="AlphaFoldDB" id="A0A1G2QAW4"/>
<dbReference type="GO" id="GO:0016757">
    <property type="term" value="F:glycosyltransferase activity"/>
    <property type="evidence" value="ECO:0007669"/>
    <property type="project" value="UniProtKB-KW"/>
</dbReference>
<reference evidence="10 11" key="1">
    <citation type="journal article" date="2016" name="Nat. Commun.">
        <title>Thousands of microbial genomes shed light on interconnected biogeochemical processes in an aquifer system.</title>
        <authorList>
            <person name="Anantharaman K."/>
            <person name="Brown C.T."/>
            <person name="Hug L.A."/>
            <person name="Sharon I."/>
            <person name="Castelle C.J."/>
            <person name="Probst A.J."/>
            <person name="Thomas B.C."/>
            <person name="Singh A."/>
            <person name="Wilkins M.J."/>
            <person name="Karaoz U."/>
            <person name="Brodie E.L."/>
            <person name="Williams K.H."/>
            <person name="Hubbard S.S."/>
            <person name="Banfield J.F."/>
        </authorList>
    </citation>
    <scope>NUCLEOTIDE SEQUENCE [LARGE SCALE GENOMIC DNA]</scope>
</reference>
<feature type="transmembrane region" description="Helical" evidence="9">
    <location>
        <begin position="146"/>
        <end position="165"/>
    </location>
</feature>
<accession>A0A1G2QAW4</accession>
<sequence length="557" mass="61563">MLTRIYTIINHHRFWWLVIAGAAVLRLAGLTFGLPLTLVADEPSAIFGALKMLELKTVVPALHSAEFASVLYYPPYLSYLFLLPFAVVGGLGFLLSGQSLEVFTNLLIVDSSIFFILARLLSITASVVSIVLIYQVARRLWPAAPVWVATLAAFFLSVSPTYLALGSVARHWVFIGLLIAVILRLLVSDLKRKYFWSFLASGVGMGISAIAGIGVALTLWWLVLDEGKKGFIRWRELIIGLATFAVLAWLPNLLYPQSHGFVNDVSLLVGKSFWGALFSAPQFLLTAGRVEILLVALAAAGLFWLIHNRQKFGWLVAGFTVFYCLLFYLFFHFETRFLTPLLPLFALAAAYGAWQLTNFKVAPSGIEVGPQESEPRGPTSGVAVIVLICLAMLVTGLRFAYLTYQDDTRAFAYDWALENIPAGSRVIVAGELLRLPVVEAPVGKFARRTDQAEASLTKAGVDYGPAFDALNLYTFDPVVDQEAALALIGSAPLDYVIIDDDSPWQTVLSDILASGEEIEDLTGSGRRFLYTAGHFWVFPWELWQFDRFGPEIKIFKL</sequence>
<evidence type="ECO:0000256" key="5">
    <source>
        <dbReference type="ARBA" id="ARBA00022692"/>
    </source>
</evidence>
<gene>
    <name evidence="10" type="ORF">A2114_02695</name>
</gene>
<evidence type="ECO:0000256" key="2">
    <source>
        <dbReference type="ARBA" id="ARBA00004586"/>
    </source>
</evidence>